<sequence length="265" mass="28621">MALLRWLAVLLVGVAVLQSQVVGRSLFQDNGDDGTDDGDDDMEMPEEVEGPKESDVPCSTDVTYEVLNACDWSEDKFPRDYPSSSAHWSPLCGTAHNENYSMWDVGQISTEGVRIVAEIGDHGTLEEEVQACIDAGNCSAFYEWGCSTFSGTCDHAGTIDMSGDYPYVSLLSMIAPSPDWMTGVSSAKLCGPGGNWTSEYKRDLGGYDAGTDSGPSYTSPDDATDPFEPIFALNATDESNLLYNVDEGKLYPVCTITFTLSTDDP</sequence>
<evidence type="ECO:0000313" key="5">
    <source>
        <dbReference type="Proteomes" id="UP000708148"/>
    </source>
</evidence>
<keyword evidence="5" id="KW-1185">Reference proteome</keyword>
<protein>
    <recommendedName>
        <fullName evidence="3">Spondin domain-containing protein</fullName>
    </recommendedName>
</protein>
<evidence type="ECO:0000256" key="1">
    <source>
        <dbReference type="SAM" id="MobiDB-lite"/>
    </source>
</evidence>
<reference evidence="4" key="1">
    <citation type="submission" date="2020-12" db="EMBL/GenBank/DDBJ databases">
        <authorList>
            <person name="Iha C."/>
        </authorList>
    </citation>
    <scope>NUCLEOTIDE SEQUENCE</scope>
</reference>
<name>A0A8S1JA60_9CHLO</name>
<feature type="chain" id="PRO_5035945109" description="Spondin domain-containing protein" evidence="2">
    <location>
        <begin position="20"/>
        <end position="265"/>
    </location>
</feature>
<dbReference type="InterPro" id="IPR038678">
    <property type="entry name" value="Spondin_N_sf"/>
</dbReference>
<dbReference type="NCBIfam" id="NF038123">
    <property type="entry name" value="NF038123_dom"/>
    <property type="match status" value="1"/>
</dbReference>
<evidence type="ECO:0000313" key="4">
    <source>
        <dbReference type="EMBL" id="CAD7704062.1"/>
    </source>
</evidence>
<evidence type="ECO:0000259" key="3">
    <source>
        <dbReference type="PROSITE" id="PS51020"/>
    </source>
</evidence>
<keyword evidence="2" id="KW-0732">Signal</keyword>
<dbReference type="PANTHER" id="PTHR11311:SF15">
    <property type="entry name" value="SPONDIN-2"/>
    <property type="match status" value="1"/>
</dbReference>
<feature type="signal peptide" evidence="2">
    <location>
        <begin position="1"/>
        <end position="19"/>
    </location>
</feature>
<proteinExistence type="predicted"/>
<dbReference type="Pfam" id="PF06468">
    <property type="entry name" value="Spond_N"/>
    <property type="match status" value="1"/>
</dbReference>
<feature type="compositionally biased region" description="Acidic residues" evidence="1">
    <location>
        <begin position="30"/>
        <end position="48"/>
    </location>
</feature>
<dbReference type="InterPro" id="IPR009465">
    <property type="entry name" value="Spondin_N"/>
</dbReference>
<dbReference type="GO" id="GO:0007155">
    <property type="term" value="P:cell adhesion"/>
    <property type="evidence" value="ECO:0007669"/>
    <property type="project" value="TreeGrafter"/>
</dbReference>
<feature type="region of interest" description="Disordered" evidence="1">
    <location>
        <begin position="26"/>
        <end position="56"/>
    </location>
</feature>
<gene>
    <name evidence="4" type="ORF">OSTQU699_LOCUS9419</name>
</gene>
<evidence type="ECO:0000256" key="2">
    <source>
        <dbReference type="SAM" id="SignalP"/>
    </source>
</evidence>
<dbReference type="GO" id="GO:0031012">
    <property type="term" value="C:extracellular matrix"/>
    <property type="evidence" value="ECO:0007669"/>
    <property type="project" value="TreeGrafter"/>
</dbReference>
<dbReference type="AlphaFoldDB" id="A0A8S1JA60"/>
<comment type="caution">
    <text evidence="4">The sequence shown here is derived from an EMBL/GenBank/DDBJ whole genome shotgun (WGS) entry which is preliminary data.</text>
</comment>
<organism evidence="4 5">
    <name type="scientific">Ostreobium quekettii</name>
    <dbReference type="NCBI Taxonomy" id="121088"/>
    <lineage>
        <taxon>Eukaryota</taxon>
        <taxon>Viridiplantae</taxon>
        <taxon>Chlorophyta</taxon>
        <taxon>core chlorophytes</taxon>
        <taxon>Ulvophyceae</taxon>
        <taxon>TCBD clade</taxon>
        <taxon>Bryopsidales</taxon>
        <taxon>Ostreobineae</taxon>
        <taxon>Ostreobiaceae</taxon>
        <taxon>Ostreobium</taxon>
    </lineage>
</organism>
<dbReference type="PROSITE" id="PS51020">
    <property type="entry name" value="SPONDIN"/>
    <property type="match status" value="1"/>
</dbReference>
<dbReference type="PANTHER" id="PTHR11311">
    <property type="entry name" value="SPONDIN"/>
    <property type="match status" value="1"/>
</dbReference>
<dbReference type="OrthoDB" id="6090599at2759"/>
<dbReference type="Gene3D" id="2.60.40.2130">
    <property type="entry name" value="F-spondin domain"/>
    <property type="match status" value="1"/>
</dbReference>
<dbReference type="InterPro" id="IPR051418">
    <property type="entry name" value="Spondin/Thrombospondin_T1"/>
</dbReference>
<dbReference type="Proteomes" id="UP000708148">
    <property type="component" value="Unassembled WGS sequence"/>
</dbReference>
<feature type="domain" description="Spondin" evidence="3">
    <location>
        <begin position="52"/>
        <end position="241"/>
    </location>
</feature>
<dbReference type="EMBL" id="CAJHUC010002617">
    <property type="protein sequence ID" value="CAD7704062.1"/>
    <property type="molecule type" value="Genomic_DNA"/>
</dbReference>
<accession>A0A8S1JA60</accession>